<dbReference type="PANTHER" id="PTHR43806:SF11">
    <property type="entry name" value="CEREVISIN-RELATED"/>
    <property type="match status" value="1"/>
</dbReference>
<dbReference type="InterPro" id="IPR000209">
    <property type="entry name" value="Peptidase_S8/S53_dom"/>
</dbReference>
<evidence type="ECO:0000259" key="8">
    <source>
        <dbReference type="Pfam" id="PF00082"/>
    </source>
</evidence>
<protein>
    <submittedName>
        <fullName evidence="9">Peptidase S8/S53 subtilisin kexin sedolisin</fullName>
        <ecNumber evidence="9">3.4.21.62</ecNumber>
    </submittedName>
</protein>
<dbReference type="GO" id="GO:0005615">
    <property type="term" value="C:extracellular space"/>
    <property type="evidence" value="ECO:0007669"/>
    <property type="project" value="TreeGrafter"/>
</dbReference>
<dbReference type="InterPro" id="IPR036852">
    <property type="entry name" value="Peptidase_S8/S53_dom_sf"/>
</dbReference>
<dbReference type="OrthoDB" id="371436at2759"/>
<accession>A0A0D2KB69</accession>
<feature type="active site" description="Charge relay system" evidence="5">
    <location>
        <position position="144"/>
    </location>
</feature>
<dbReference type="PROSITE" id="PS00138">
    <property type="entry name" value="SUBTILASE_SER"/>
    <property type="match status" value="1"/>
</dbReference>
<evidence type="ECO:0000256" key="2">
    <source>
        <dbReference type="ARBA" id="ARBA00022670"/>
    </source>
</evidence>
<dbReference type="SUPFAM" id="SSF52743">
    <property type="entry name" value="Subtilisin-like"/>
    <property type="match status" value="1"/>
</dbReference>
<feature type="region of interest" description="Disordered" evidence="7">
    <location>
        <begin position="266"/>
        <end position="287"/>
    </location>
</feature>
<evidence type="ECO:0000256" key="3">
    <source>
        <dbReference type="ARBA" id="ARBA00022801"/>
    </source>
</evidence>
<sequence length="403" mass="40629">MDLSAAGAPVLAQVQGVMEVKRLRGAVRGLALQLPTSLNTPDAVAGLRSLSFVEDVEREGIVTVQIANVAAAGVPTTAPIGLLRTGLARLEGNDLKVQPTVTNATSVSIAIVDTGVDSKHPDILLAGGKDFTPDNDYGLDGNGHGTHVAGIIGALNNGAGVVGAVPGAPIWSLKVLSASGQGTTTGVIDALNWVADNGRARNIRVVNLSLSGPRSKMICDAMREVVAQGITVIAAAGNNGMEISSGSPSDCSSALVVTAMADYDGKPGGKAQPPKSPGAPTTPDDTAASFSNYAMSRNAHVVAAPGVHVLSTVPAARCGPLKCTQAGPYAYLSGTSMAAPLVSGMAALCYNSGACAAKRSSSAGALYTSIYNAARADRGAGFVGDPSTPLARKFYGYLATNTF</sequence>
<organism evidence="9 10">
    <name type="scientific">Monoraphidium neglectum</name>
    <dbReference type="NCBI Taxonomy" id="145388"/>
    <lineage>
        <taxon>Eukaryota</taxon>
        <taxon>Viridiplantae</taxon>
        <taxon>Chlorophyta</taxon>
        <taxon>core chlorophytes</taxon>
        <taxon>Chlorophyceae</taxon>
        <taxon>CS clade</taxon>
        <taxon>Sphaeropleales</taxon>
        <taxon>Selenastraceae</taxon>
        <taxon>Monoraphidium</taxon>
    </lineage>
</organism>
<evidence type="ECO:0000256" key="6">
    <source>
        <dbReference type="RuleBase" id="RU003355"/>
    </source>
</evidence>
<dbReference type="InterPro" id="IPR015500">
    <property type="entry name" value="Peptidase_S8_subtilisin-rel"/>
</dbReference>
<dbReference type="EC" id="3.4.21.62" evidence="9"/>
<dbReference type="PRINTS" id="PR00723">
    <property type="entry name" value="SUBTILISIN"/>
</dbReference>
<gene>
    <name evidence="9" type="ORF">MNEG_0478</name>
</gene>
<name>A0A0D2KB69_9CHLO</name>
<dbReference type="PROSITE" id="PS00136">
    <property type="entry name" value="SUBTILASE_ASP"/>
    <property type="match status" value="1"/>
</dbReference>
<dbReference type="InterPro" id="IPR050131">
    <property type="entry name" value="Peptidase_S8_subtilisin-like"/>
</dbReference>
<evidence type="ECO:0000256" key="4">
    <source>
        <dbReference type="ARBA" id="ARBA00022825"/>
    </source>
</evidence>
<dbReference type="EMBL" id="KK100258">
    <property type="protein sequence ID" value="KIZ07468.1"/>
    <property type="molecule type" value="Genomic_DNA"/>
</dbReference>
<evidence type="ECO:0000313" key="10">
    <source>
        <dbReference type="Proteomes" id="UP000054498"/>
    </source>
</evidence>
<dbReference type="InterPro" id="IPR023828">
    <property type="entry name" value="Peptidase_S8_Ser-AS"/>
</dbReference>
<keyword evidence="3 5" id="KW-0378">Hydrolase</keyword>
<keyword evidence="4 5" id="KW-0720">Serine protease</keyword>
<dbReference type="GO" id="GO:0004252">
    <property type="term" value="F:serine-type endopeptidase activity"/>
    <property type="evidence" value="ECO:0007669"/>
    <property type="project" value="UniProtKB-UniRule"/>
</dbReference>
<dbReference type="Gene3D" id="3.40.50.200">
    <property type="entry name" value="Peptidase S8/S53 domain"/>
    <property type="match status" value="1"/>
</dbReference>
<dbReference type="GeneID" id="25726596"/>
<dbReference type="InterPro" id="IPR022398">
    <property type="entry name" value="Peptidase_S8_His-AS"/>
</dbReference>
<evidence type="ECO:0000256" key="5">
    <source>
        <dbReference type="PROSITE-ProRule" id="PRU01240"/>
    </source>
</evidence>
<dbReference type="KEGG" id="mng:MNEG_0478"/>
<dbReference type="AlphaFoldDB" id="A0A0D2KB69"/>
<evidence type="ECO:0000256" key="1">
    <source>
        <dbReference type="ARBA" id="ARBA00011073"/>
    </source>
</evidence>
<feature type="domain" description="Peptidase S8/S53" evidence="8">
    <location>
        <begin position="106"/>
        <end position="351"/>
    </location>
</feature>
<keyword evidence="2 5" id="KW-0645">Protease</keyword>
<evidence type="ECO:0000313" key="9">
    <source>
        <dbReference type="EMBL" id="KIZ07468.1"/>
    </source>
</evidence>
<dbReference type="GO" id="GO:0006508">
    <property type="term" value="P:proteolysis"/>
    <property type="evidence" value="ECO:0007669"/>
    <property type="project" value="UniProtKB-KW"/>
</dbReference>
<dbReference type="RefSeq" id="XP_013906487.1">
    <property type="nucleotide sequence ID" value="XM_014051033.1"/>
</dbReference>
<dbReference type="PROSITE" id="PS51892">
    <property type="entry name" value="SUBTILASE"/>
    <property type="match status" value="1"/>
</dbReference>
<evidence type="ECO:0000256" key="7">
    <source>
        <dbReference type="SAM" id="MobiDB-lite"/>
    </source>
</evidence>
<feature type="active site" description="Charge relay system" evidence="5">
    <location>
        <position position="336"/>
    </location>
</feature>
<dbReference type="Proteomes" id="UP000054498">
    <property type="component" value="Unassembled WGS sequence"/>
</dbReference>
<dbReference type="InterPro" id="IPR023827">
    <property type="entry name" value="Peptidase_S8_Asp-AS"/>
</dbReference>
<feature type="active site" description="Charge relay system" evidence="5">
    <location>
        <position position="113"/>
    </location>
</feature>
<dbReference type="Pfam" id="PF00082">
    <property type="entry name" value="Peptidase_S8"/>
    <property type="match status" value="1"/>
</dbReference>
<proteinExistence type="inferred from homology"/>
<comment type="similarity">
    <text evidence="1 5 6">Belongs to the peptidase S8 family.</text>
</comment>
<keyword evidence="10" id="KW-1185">Reference proteome</keyword>
<dbReference type="PROSITE" id="PS00137">
    <property type="entry name" value="SUBTILASE_HIS"/>
    <property type="match status" value="1"/>
</dbReference>
<reference evidence="9 10" key="1">
    <citation type="journal article" date="2013" name="BMC Genomics">
        <title>Reconstruction of the lipid metabolism for the microalga Monoraphidium neglectum from its genome sequence reveals characteristics suitable for biofuel production.</title>
        <authorList>
            <person name="Bogen C."/>
            <person name="Al-Dilaimi A."/>
            <person name="Albersmeier A."/>
            <person name="Wichmann J."/>
            <person name="Grundmann M."/>
            <person name="Rupp O."/>
            <person name="Lauersen K.J."/>
            <person name="Blifernez-Klassen O."/>
            <person name="Kalinowski J."/>
            <person name="Goesmann A."/>
            <person name="Mussgnug J.H."/>
            <person name="Kruse O."/>
        </authorList>
    </citation>
    <scope>NUCLEOTIDE SEQUENCE [LARGE SCALE GENOMIC DNA]</scope>
    <source>
        <strain evidence="9 10">SAG 48.87</strain>
    </source>
</reference>
<dbReference type="PANTHER" id="PTHR43806">
    <property type="entry name" value="PEPTIDASE S8"/>
    <property type="match status" value="1"/>
</dbReference>